<dbReference type="EMBL" id="LN831304">
    <property type="protein sequence ID" value="CQH64601.1"/>
    <property type="molecule type" value="Genomic_DNA"/>
</dbReference>
<proteinExistence type="predicted"/>
<protein>
    <submittedName>
        <fullName evidence="2">Small CPxCG-related zinc finger protein</fullName>
    </submittedName>
</protein>
<dbReference type="KEGG" id="hhb:Hhub_5094"/>
<feature type="domain" description="Zinc-ribbon" evidence="1">
    <location>
        <begin position="21"/>
        <end position="41"/>
    </location>
</feature>
<evidence type="ECO:0000259" key="1">
    <source>
        <dbReference type="Pfam" id="PF13240"/>
    </source>
</evidence>
<evidence type="ECO:0000313" key="2">
    <source>
        <dbReference type="EMBL" id="CQH64601.1"/>
    </source>
</evidence>
<dbReference type="Proteomes" id="UP000066737">
    <property type="component" value="Plasmid pSTJ002"/>
</dbReference>
<organism evidence="2 3">
    <name type="scientific">Halobacterium hubeiense</name>
    <dbReference type="NCBI Taxonomy" id="1407499"/>
    <lineage>
        <taxon>Archaea</taxon>
        <taxon>Methanobacteriati</taxon>
        <taxon>Methanobacteriota</taxon>
        <taxon>Stenosarchaea group</taxon>
        <taxon>Halobacteria</taxon>
        <taxon>Halobacteriales</taxon>
        <taxon>Halobacteriaceae</taxon>
        <taxon>Halobacterium</taxon>
    </lineage>
</organism>
<accession>A0A0U5AKE4</accession>
<gene>
    <name evidence="2" type="ORF">HHUB_5094</name>
</gene>
<reference evidence="3" key="1">
    <citation type="journal article" date="2016" name="Environ. Microbiol.">
        <title>The complete genome of a viable archaeum isolated from 123-million-year-old rock salt.</title>
        <authorList>
            <person name="Jaakkola S.T."/>
            <person name="Pfeiffer F."/>
            <person name="Ravantti J.J."/>
            <person name="Guo Q."/>
            <person name="Liu Y."/>
            <person name="Chen X."/>
            <person name="Ma H."/>
            <person name="Yang C."/>
            <person name="Oksanen H.M."/>
            <person name="Bamford D.H."/>
        </authorList>
    </citation>
    <scope>NUCLEOTIDE SEQUENCE</scope>
    <source>
        <strain evidence="3">JI20-1</strain>
        <plasmid evidence="3">Plasmid pSTJ002</plasmid>
    </source>
</reference>
<geneLocation type="plasmid" evidence="3">
    <name>pSTJ002</name>
</geneLocation>
<evidence type="ECO:0000313" key="3">
    <source>
        <dbReference type="Proteomes" id="UP000066737"/>
    </source>
</evidence>
<dbReference type="Gene3D" id="2.20.20.30">
    <property type="entry name" value="reverse gyrase domain"/>
    <property type="match status" value="1"/>
</dbReference>
<keyword evidence="3" id="KW-1185">Reference proteome</keyword>
<sequence>MGILTTLRKAVEGKSSTVWECRHCGETLTEDADECPTCGAEDVACYEI</sequence>
<dbReference type="AlphaFoldDB" id="A0A0U5AKE4"/>
<name>A0A0U5AKE4_9EURY</name>
<dbReference type="Pfam" id="PF13240">
    <property type="entry name" value="Zn_Ribbon_1"/>
    <property type="match status" value="1"/>
</dbReference>
<dbReference type="InterPro" id="IPR026870">
    <property type="entry name" value="Zinc_ribbon_dom"/>
</dbReference>